<dbReference type="PROSITE" id="PS51063">
    <property type="entry name" value="HTH_CRP_2"/>
    <property type="match status" value="1"/>
</dbReference>
<evidence type="ECO:0000259" key="6">
    <source>
        <dbReference type="PROSITE" id="PS51063"/>
    </source>
</evidence>
<dbReference type="InterPro" id="IPR018490">
    <property type="entry name" value="cNMP-bd_dom_sf"/>
</dbReference>
<dbReference type="Gene3D" id="2.60.120.10">
    <property type="entry name" value="Jelly Rolls"/>
    <property type="match status" value="1"/>
</dbReference>
<gene>
    <name evidence="7" type="ORF">EDM58_14880</name>
</gene>
<dbReference type="Pfam" id="PF00027">
    <property type="entry name" value="cNMP_binding"/>
    <property type="match status" value="1"/>
</dbReference>
<protein>
    <submittedName>
        <fullName evidence="7">Crp/Fnr family transcriptional regulator</fullName>
    </submittedName>
</protein>
<evidence type="ECO:0000313" key="8">
    <source>
        <dbReference type="Proteomes" id="UP000281915"/>
    </source>
</evidence>
<dbReference type="GO" id="GO:0003677">
    <property type="term" value="F:DNA binding"/>
    <property type="evidence" value="ECO:0007669"/>
    <property type="project" value="UniProtKB-KW"/>
</dbReference>
<dbReference type="SMART" id="SM00100">
    <property type="entry name" value="cNMP"/>
    <property type="match status" value="1"/>
</dbReference>
<evidence type="ECO:0000256" key="3">
    <source>
        <dbReference type="ARBA" id="ARBA00023159"/>
    </source>
</evidence>
<dbReference type="InterPro" id="IPR036388">
    <property type="entry name" value="WH-like_DNA-bd_sf"/>
</dbReference>
<dbReference type="EMBL" id="RHHT01000030">
    <property type="protein sequence ID" value="RNB77543.1"/>
    <property type="molecule type" value="Genomic_DNA"/>
</dbReference>
<comment type="caution">
    <text evidence="7">The sequence shown here is derived from an EMBL/GenBank/DDBJ whole genome shotgun (WGS) entry which is preliminary data.</text>
</comment>
<keyword evidence="2" id="KW-0238">DNA-binding</keyword>
<dbReference type="AlphaFoldDB" id="A0A3M8CPH9"/>
<keyword evidence="3" id="KW-0010">Activator</keyword>
<accession>A0A3M8CPH9</accession>
<proteinExistence type="predicted"/>
<dbReference type="Pfam" id="PF13545">
    <property type="entry name" value="HTH_Crp_2"/>
    <property type="match status" value="1"/>
</dbReference>
<feature type="domain" description="HTH crp-type" evidence="6">
    <location>
        <begin position="131"/>
        <end position="197"/>
    </location>
</feature>
<dbReference type="InterPro" id="IPR036390">
    <property type="entry name" value="WH_DNA-bd_sf"/>
</dbReference>
<sequence>MSKHKYAWKPYLARGLKKTYPPKTILFHQGEIGNGFYYLEDGEVKIQLTSFKGDERIIDIVTPGELFGEAGIKKEPYFSTAYVMKPSTLFYFSNEVFQQICKEHPSAIDIFLQSLIRKERLLAEIVAQENRSFEQKLAFFLLKLYNKNKDTNIAINQISLSNYIGTSRITVYKILQQWEKKEIVTVSNRSIQINDLNRLRAILNDDIVIPSVD</sequence>
<dbReference type="InterPro" id="IPR012318">
    <property type="entry name" value="HTH_CRP"/>
</dbReference>
<dbReference type="InterPro" id="IPR000595">
    <property type="entry name" value="cNMP-bd_dom"/>
</dbReference>
<feature type="domain" description="Cyclic nucleotide-binding" evidence="5">
    <location>
        <begin position="18"/>
        <end position="118"/>
    </location>
</feature>
<evidence type="ECO:0000259" key="5">
    <source>
        <dbReference type="PROSITE" id="PS50042"/>
    </source>
</evidence>
<dbReference type="SUPFAM" id="SSF46785">
    <property type="entry name" value="Winged helix' DNA-binding domain"/>
    <property type="match status" value="1"/>
</dbReference>
<evidence type="ECO:0000256" key="4">
    <source>
        <dbReference type="ARBA" id="ARBA00023163"/>
    </source>
</evidence>
<dbReference type="PROSITE" id="PS50042">
    <property type="entry name" value="CNMP_BINDING_3"/>
    <property type="match status" value="1"/>
</dbReference>
<evidence type="ECO:0000256" key="2">
    <source>
        <dbReference type="ARBA" id="ARBA00023125"/>
    </source>
</evidence>
<dbReference type="GO" id="GO:0005829">
    <property type="term" value="C:cytosol"/>
    <property type="evidence" value="ECO:0007669"/>
    <property type="project" value="TreeGrafter"/>
</dbReference>
<dbReference type="GO" id="GO:0003700">
    <property type="term" value="F:DNA-binding transcription factor activity"/>
    <property type="evidence" value="ECO:0007669"/>
    <property type="project" value="TreeGrafter"/>
</dbReference>
<dbReference type="SUPFAM" id="SSF51206">
    <property type="entry name" value="cAMP-binding domain-like"/>
    <property type="match status" value="1"/>
</dbReference>
<dbReference type="RefSeq" id="WP_122914042.1">
    <property type="nucleotide sequence ID" value="NZ_RHHT01000030.1"/>
</dbReference>
<evidence type="ECO:0000256" key="1">
    <source>
        <dbReference type="ARBA" id="ARBA00023015"/>
    </source>
</evidence>
<keyword evidence="4" id="KW-0804">Transcription</keyword>
<name>A0A3M8CPH9_9BACL</name>
<dbReference type="Proteomes" id="UP000281915">
    <property type="component" value="Unassembled WGS sequence"/>
</dbReference>
<dbReference type="InterPro" id="IPR050397">
    <property type="entry name" value="Env_Response_Regulators"/>
</dbReference>
<dbReference type="CDD" id="cd00038">
    <property type="entry name" value="CAP_ED"/>
    <property type="match status" value="1"/>
</dbReference>
<dbReference type="PANTHER" id="PTHR24567">
    <property type="entry name" value="CRP FAMILY TRANSCRIPTIONAL REGULATORY PROTEIN"/>
    <property type="match status" value="1"/>
</dbReference>
<organism evidence="7 8">
    <name type="scientific">Brevibacillus panacihumi</name>
    <dbReference type="NCBI Taxonomy" id="497735"/>
    <lineage>
        <taxon>Bacteria</taxon>
        <taxon>Bacillati</taxon>
        <taxon>Bacillota</taxon>
        <taxon>Bacilli</taxon>
        <taxon>Bacillales</taxon>
        <taxon>Paenibacillaceae</taxon>
        <taxon>Brevibacillus</taxon>
    </lineage>
</organism>
<keyword evidence="1" id="KW-0805">Transcription regulation</keyword>
<evidence type="ECO:0000313" key="7">
    <source>
        <dbReference type="EMBL" id="RNB77543.1"/>
    </source>
</evidence>
<dbReference type="InterPro" id="IPR014710">
    <property type="entry name" value="RmlC-like_jellyroll"/>
</dbReference>
<dbReference type="PANTHER" id="PTHR24567:SF26">
    <property type="entry name" value="REGULATORY PROTEIN YEIL"/>
    <property type="match status" value="1"/>
</dbReference>
<reference evidence="7 8" key="1">
    <citation type="submission" date="2018-10" db="EMBL/GenBank/DDBJ databases">
        <title>Phylogenomics of Brevibacillus.</title>
        <authorList>
            <person name="Dunlap C."/>
        </authorList>
    </citation>
    <scope>NUCLEOTIDE SEQUENCE [LARGE SCALE GENOMIC DNA]</scope>
    <source>
        <strain evidence="7 8">JCM 15085</strain>
    </source>
</reference>
<dbReference type="Gene3D" id="1.10.10.10">
    <property type="entry name" value="Winged helix-like DNA-binding domain superfamily/Winged helix DNA-binding domain"/>
    <property type="match status" value="1"/>
</dbReference>